<evidence type="ECO:0000313" key="2">
    <source>
        <dbReference type="EMBL" id="GFC85991.1"/>
    </source>
</evidence>
<feature type="compositionally biased region" description="Gly residues" evidence="1">
    <location>
        <begin position="13"/>
        <end position="22"/>
    </location>
</feature>
<comment type="caution">
    <text evidence="2">The sequence shown here is derived from an EMBL/GenBank/DDBJ whole genome shotgun (WGS) entry which is preliminary data.</text>
</comment>
<dbReference type="EMBL" id="BKCJ011102845">
    <property type="protein sequence ID" value="GFC85991.1"/>
    <property type="molecule type" value="Genomic_DNA"/>
</dbReference>
<feature type="non-terminal residue" evidence="2">
    <location>
        <position position="1"/>
    </location>
</feature>
<dbReference type="AlphaFoldDB" id="A0A699RT62"/>
<organism evidence="2">
    <name type="scientific">Tanacetum cinerariifolium</name>
    <name type="common">Dalmatian daisy</name>
    <name type="synonym">Chrysanthemum cinerariifolium</name>
    <dbReference type="NCBI Taxonomy" id="118510"/>
    <lineage>
        <taxon>Eukaryota</taxon>
        <taxon>Viridiplantae</taxon>
        <taxon>Streptophyta</taxon>
        <taxon>Embryophyta</taxon>
        <taxon>Tracheophyta</taxon>
        <taxon>Spermatophyta</taxon>
        <taxon>Magnoliopsida</taxon>
        <taxon>eudicotyledons</taxon>
        <taxon>Gunneridae</taxon>
        <taxon>Pentapetalae</taxon>
        <taxon>asterids</taxon>
        <taxon>campanulids</taxon>
        <taxon>Asterales</taxon>
        <taxon>Asteraceae</taxon>
        <taxon>Asteroideae</taxon>
        <taxon>Anthemideae</taxon>
        <taxon>Anthemidinae</taxon>
        <taxon>Tanacetum</taxon>
    </lineage>
</organism>
<evidence type="ECO:0000256" key="1">
    <source>
        <dbReference type="SAM" id="MobiDB-lite"/>
    </source>
</evidence>
<reference evidence="2" key="1">
    <citation type="journal article" date="2019" name="Sci. Rep.">
        <title>Draft genome of Tanacetum cinerariifolium, the natural source of mosquito coil.</title>
        <authorList>
            <person name="Yamashiro T."/>
            <person name="Shiraishi A."/>
            <person name="Satake H."/>
            <person name="Nakayama K."/>
        </authorList>
    </citation>
    <scope>NUCLEOTIDE SEQUENCE</scope>
</reference>
<gene>
    <name evidence="2" type="ORF">Tci_857961</name>
</gene>
<name>A0A699RT62_TANCI</name>
<accession>A0A699RT62</accession>
<protein>
    <submittedName>
        <fullName evidence="2">Uncharacterized protein</fullName>
    </submittedName>
</protein>
<proteinExistence type="predicted"/>
<sequence>PSGQGICWEVIEGRGGSSGSGGEGRRKRGRRVAGLEGI</sequence>
<feature type="region of interest" description="Disordered" evidence="1">
    <location>
        <begin position="11"/>
        <end position="38"/>
    </location>
</feature>